<dbReference type="PANTHER" id="PTHR47786">
    <property type="entry name" value="ALPHA-1,4-GLUCAN:MALTOSE-1-PHOSPHATE MALTOSYLTRANSFERASE"/>
    <property type="match status" value="1"/>
</dbReference>
<feature type="compositionally biased region" description="Polar residues" evidence="7">
    <location>
        <begin position="17"/>
        <end position="28"/>
    </location>
</feature>
<keyword evidence="2 6" id="KW-0328">Glycosyltransferase</keyword>
<feature type="binding site" evidence="6">
    <location>
        <position position="517"/>
    </location>
    <ligand>
        <name>alpha-maltose 1-phosphate</name>
        <dbReference type="ChEBI" id="CHEBI:63576"/>
    </ligand>
</feature>
<comment type="subunit">
    <text evidence="1 6">Homodimer.</text>
</comment>
<evidence type="ECO:0000256" key="2">
    <source>
        <dbReference type="ARBA" id="ARBA00022676"/>
    </source>
</evidence>
<reference evidence="9 10" key="1">
    <citation type="journal article" date="2019" name="Int. J. Syst. Evol. Microbiol.">
        <title>The Global Catalogue of Microorganisms (GCM) 10K type strain sequencing project: providing services to taxonomists for standard genome sequencing and annotation.</title>
        <authorList>
            <consortium name="The Broad Institute Genomics Platform"/>
            <consortium name="The Broad Institute Genome Sequencing Center for Infectious Disease"/>
            <person name="Wu L."/>
            <person name="Ma J."/>
        </authorList>
    </citation>
    <scope>NUCLEOTIDE SEQUENCE [LARGE SCALE GENOMIC DNA]</scope>
    <source>
        <strain evidence="9 10">JCM 15914</strain>
    </source>
</reference>
<comment type="caution">
    <text evidence="9">The sequence shown here is derived from an EMBL/GenBank/DDBJ whole genome shotgun (WGS) entry which is preliminary data.</text>
</comment>
<name>A0ABN2Y2F9_9MICC</name>
<feature type="region of interest" description="Disordered" evidence="7">
    <location>
        <begin position="17"/>
        <end position="128"/>
    </location>
</feature>
<dbReference type="Gene3D" id="3.20.20.80">
    <property type="entry name" value="Glycosidases"/>
    <property type="match status" value="1"/>
</dbReference>
<proteinExistence type="inferred from homology"/>
<dbReference type="InterPro" id="IPR021828">
    <property type="entry name" value="GlgE_dom_N/S"/>
</dbReference>
<organism evidence="9 10">
    <name type="scientific">Kocuria atrinae</name>
    <dbReference type="NCBI Taxonomy" id="592377"/>
    <lineage>
        <taxon>Bacteria</taxon>
        <taxon>Bacillati</taxon>
        <taxon>Actinomycetota</taxon>
        <taxon>Actinomycetes</taxon>
        <taxon>Micrococcales</taxon>
        <taxon>Micrococcaceae</taxon>
        <taxon>Kocuria</taxon>
    </lineage>
</organism>
<evidence type="ECO:0000256" key="1">
    <source>
        <dbReference type="ARBA" id="ARBA00011738"/>
    </source>
</evidence>
<dbReference type="Gene3D" id="1.20.58.80">
    <property type="entry name" value="Phosphotransferase system, lactose/cellobiose-type IIA subunit"/>
    <property type="match status" value="1"/>
</dbReference>
<protein>
    <recommendedName>
        <fullName evidence="6">Alpha-1,4-glucan:maltose-1-phosphate maltosyltransferase</fullName>
        <shortName evidence="6">GMPMT</shortName>
        <ecNumber evidence="6">2.4.99.16</ecNumber>
    </recommendedName>
    <alternativeName>
        <fullName evidence="6">(1-&gt;4)-alpha-D-glucan:maltose-1-phosphate alpha-D-maltosyltransferase</fullName>
    </alternativeName>
</protein>
<feature type="domain" description="Glycosyl hydrolase family 13 catalytic" evidence="8">
    <location>
        <begin position="328"/>
        <end position="684"/>
    </location>
</feature>
<dbReference type="EMBL" id="BAAAQA010000024">
    <property type="protein sequence ID" value="GAA2120599.1"/>
    <property type="molecule type" value="Genomic_DNA"/>
</dbReference>
<dbReference type="EC" id="2.4.99.16" evidence="6"/>
<dbReference type="InterPro" id="IPR013783">
    <property type="entry name" value="Ig-like_fold"/>
</dbReference>
<comment type="function">
    <text evidence="6">Maltosyltransferase that uses maltose 1-phosphate (M1P) as the sugar donor to elongate linear or branched alpha-(1-&gt;4)-glucans. Is involved in a branched alpha-glucan biosynthetic pathway from trehalose, together with TreS, Mak and GlgB.</text>
</comment>
<feature type="binding site" evidence="6">
    <location>
        <position position="446"/>
    </location>
    <ligand>
        <name>alpha-maltose 1-phosphate</name>
        <dbReference type="ChEBI" id="CHEBI:63576"/>
    </ligand>
</feature>
<feature type="binding site" evidence="6">
    <location>
        <position position="386"/>
    </location>
    <ligand>
        <name>alpha-maltose 1-phosphate</name>
        <dbReference type="ChEBI" id="CHEBI:63576"/>
    </ligand>
</feature>
<feature type="binding site" evidence="6">
    <location>
        <begin position="655"/>
        <end position="656"/>
    </location>
    <ligand>
        <name>alpha-maltose 1-phosphate</name>
        <dbReference type="ChEBI" id="CHEBI:63576"/>
    </ligand>
</feature>
<keyword evidence="4 6" id="KW-0119">Carbohydrate metabolism</keyword>
<dbReference type="Proteomes" id="UP001500166">
    <property type="component" value="Unassembled WGS sequence"/>
</dbReference>
<feature type="compositionally biased region" description="Polar residues" evidence="7">
    <location>
        <begin position="36"/>
        <end position="47"/>
    </location>
</feature>
<feature type="site" description="Transition state stabilizer" evidence="6">
    <location>
        <position position="602"/>
    </location>
</feature>
<dbReference type="Pfam" id="PF21702">
    <property type="entry name" value="GLGE_C"/>
    <property type="match status" value="1"/>
</dbReference>
<feature type="active site" description="Nucleophile" evidence="6">
    <location>
        <position position="516"/>
    </location>
</feature>
<evidence type="ECO:0000259" key="8">
    <source>
        <dbReference type="SMART" id="SM00642"/>
    </source>
</evidence>
<dbReference type="InterPro" id="IPR006047">
    <property type="entry name" value="GH13_cat_dom"/>
</dbReference>
<comment type="catalytic activity">
    <reaction evidence="5 6">
        <text>alpha-maltose 1-phosphate + [(1-&gt;4)-alpha-D-glucosyl](n) = [(1-&gt;4)-alpha-D-glucosyl](n+2) + phosphate</text>
        <dbReference type="Rhea" id="RHEA:42692"/>
        <dbReference type="Rhea" id="RHEA-COMP:9584"/>
        <dbReference type="Rhea" id="RHEA-COMP:10183"/>
        <dbReference type="ChEBI" id="CHEBI:15444"/>
        <dbReference type="ChEBI" id="CHEBI:43474"/>
        <dbReference type="ChEBI" id="CHEBI:63576"/>
        <dbReference type="EC" id="2.4.99.16"/>
    </reaction>
</comment>
<dbReference type="InterPro" id="IPR026585">
    <property type="entry name" value="GlgE"/>
</dbReference>
<evidence type="ECO:0000256" key="6">
    <source>
        <dbReference type="HAMAP-Rule" id="MF_02124"/>
    </source>
</evidence>
<dbReference type="InterPro" id="IPR017853">
    <property type="entry name" value="GH"/>
</dbReference>
<dbReference type="SMART" id="SM00642">
    <property type="entry name" value="Aamy"/>
    <property type="match status" value="1"/>
</dbReference>
<comment type="similarity">
    <text evidence="6">Belongs to the glycosyl hydrolase 13 family. GlgE subfamily.</text>
</comment>
<evidence type="ECO:0000313" key="10">
    <source>
        <dbReference type="Proteomes" id="UP001500166"/>
    </source>
</evidence>
<dbReference type="PANTHER" id="PTHR47786:SF2">
    <property type="entry name" value="GLYCOSYL HYDROLASE FAMILY 13 CATALYTIC DOMAIN-CONTAINING PROTEIN"/>
    <property type="match status" value="1"/>
</dbReference>
<feature type="region of interest" description="Disordered" evidence="7">
    <location>
        <begin position="380"/>
        <end position="412"/>
    </location>
</feature>
<dbReference type="InterPro" id="IPR013780">
    <property type="entry name" value="Glyco_hydro_b"/>
</dbReference>
<evidence type="ECO:0000256" key="3">
    <source>
        <dbReference type="ARBA" id="ARBA00022679"/>
    </source>
</evidence>
<dbReference type="CDD" id="cd11344">
    <property type="entry name" value="AmyAc_GlgE_like"/>
    <property type="match status" value="1"/>
</dbReference>
<dbReference type="HAMAP" id="MF_02124">
    <property type="entry name" value="GlgE"/>
    <property type="match status" value="1"/>
</dbReference>
<evidence type="ECO:0000256" key="7">
    <source>
        <dbReference type="SAM" id="MobiDB-lite"/>
    </source>
</evidence>
<dbReference type="SUPFAM" id="SSF51445">
    <property type="entry name" value="(Trans)glycosidases"/>
    <property type="match status" value="1"/>
</dbReference>
<gene>
    <name evidence="6" type="primary">glgE</name>
    <name evidence="9" type="ORF">GCM10009824_22400</name>
</gene>
<accession>A0ABN2Y2F9</accession>
<evidence type="ECO:0000256" key="5">
    <source>
        <dbReference type="ARBA" id="ARBA00048735"/>
    </source>
</evidence>
<feature type="binding site" evidence="6">
    <location>
        <position position="481"/>
    </location>
    <ligand>
        <name>alpha-maltose 1-phosphate</name>
        <dbReference type="ChEBI" id="CHEBI:63576"/>
    </ligand>
</feature>
<dbReference type="Gene3D" id="2.60.40.1180">
    <property type="entry name" value="Golgi alpha-mannosidase II"/>
    <property type="match status" value="1"/>
</dbReference>
<dbReference type="Gene3D" id="2.60.40.10">
    <property type="entry name" value="Immunoglobulins"/>
    <property type="match status" value="1"/>
</dbReference>
<keyword evidence="3 6" id="KW-0808">Transferase</keyword>
<evidence type="ECO:0000313" key="9">
    <source>
        <dbReference type="EMBL" id="GAA2120599.1"/>
    </source>
</evidence>
<dbReference type="Pfam" id="PF11896">
    <property type="entry name" value="GlgE_dom_N_S"/>
    <property type="match status" value="1"/>
</dbReference>
<evidence type="ECO:0000256" key="4">
    <source>
        <dbReference type="ARBA" id="ARBA00023277"/>
    </source>
</evidence>
<feature type="active site" description="Proton donor" evidence="6">
    <location>
        <position position="545"/>
    </location>
</feature>
<dbReference type="InterPro" id="IPR049171">
    <property type="entry name" value="GLGE_C"/>
</dbReference>
<keyword evidence="10" id="KW-1185">Reference proteome</keyword>
<sequence>MTSEEWPALRIGPIVANVSSVSQQNPQPTGHHARSNDPQEPTPQAGSAQPDVGSRLNAPVPATGVPDVSPSFQRSHQSEDSGVEQPNDSPGVDLLEDDDVVDREPAEQHGTAELGSEADSGDSSEFPSADLVYGRIPITDVSPVVECGRFPATAIPGEDIQVSATVFREGHDSLGASAVLYDPQGREDQRVTMTPGAPGTDTFHALLRPRSEGTWSFAIEGWSDLYDTWLHAAEIKIGVGQDVELMFKEGQLLFEAASKESSRSSEEARAFENAAARMADTSLSVEDRLAAGTSDEVKSYVAERPLRDLLSSSQRYPIEVEREAAGRGSWYEFFPRSEGATWDAEAGQWVSGNFRSAVKALDRAAAMGFDVAYLPPIHPIGRDHRKGPNNSLEAGPQDPGSPWAIGSPEGGHDAIHPDLGTFEDFDNFVAHAHELGLEVALDLALQASPDHPWVKEHPQWFTTRADGTIAYAENPPKKYQDIYPLNFDNDPQGLAHEVLRVVKLWISHGVDIFRVDNPHTKPLWFWEWLIARVREEHPDTVFLAEAFTRPAMMQGLAKAGFQQSYSYFTWRNTKEEIEEYLEEISHETSSAYRPNFFVNTPDILTEYLQFGGPAAFKVRAALASTASPLWGVYAGYELFEHVARPGAEEYMDNEKYELRPRDFEGAVKRGESLAPYITRLNEIRKDHPALGDLQNLTVQSTSDSAIVAYSKTKTVEHNGQEVKDTVIVVINTDTHATREATVWLDLDSLNLGDHDFNEDGSFWVDDLISGDSWKWGTHNYVRLDPYIEPAHILHIRRDVK</sequence>